<name>A0A2N9QS87_9BACT</name>
<sequence>MRHLLYPFLLSVLLIACSRYNGPVYPQAFTGEWVGVKKTIVGMPPILEVTDSTAVFDPGMGDTCRWFTHYHFAKDSLFLVYNEEDTARCKVLELHDSVLVIEGLPWYEKQTVAFRRQKR</sequence>
<proteinExistence type="predicted"/>
<protein>
    <submittedName>
        <fullName evidence="1">Uncharacterized protein</fullName>
    </submittedName>
</protein>
<dbReference type="Proteomes" id="UP000198427">
    <property type="component" value="Unassembled WGS sequence"/>
</dbReference>
<keyword evidence="2" id="KW-1185">Reference proteome</keyword>
<organism evidence="1 2">
    <name type="scientific">Prevotella jejuni</name>
    <dbReference type="NCBI Taxonomy" id="1177574"/>
    <lineage>
        <taxon>Bacteria</taxon>
        <taxon>Pseudomonadati</taxon>
        <taxon>Bacteroidota</taxon>
        <taxon>Bacteroidia</taxon>
        <taxon>Bacteroidales</taxon>
        <taxon>Prevotellaceae</taxon>
        <taxon>Prevotella</taxon>
    </lineage>
</organism>
<dbReference type="RefSeq" id="WP_089366230.1">
    <property type="nucleotide sequence ID" value="NZ_CBDEPU010000210.1"/>
</dbReference>
<evidence type="ECO:0000313" key="1">
    <source>
        <dbReference type="EMBL" id="SNR84890.1"/>
    </source>
</evidence>
<dbReference type="EMBL" id="FZNZ01000014">
    <property type="protein sequence ID" value="SNR84890.1"/>
    <property type="molecule type" value="Genomic_DNA"/>
</dbReference>
<reference evidence="1 2" key="1">
    <citation type="submission" date="2017-06" db="EMBL/GenBank/DDBJ databases">
        <authorList>
            <person name="Varghese N."/>
            <person name="Submissions S."/>
        </authorList>
    </citation>
    <scope>NUCLEOTIDE SEQUENCE [LARGE SCALE GENOMIC DNA]</scope>
    <source>
        <strain evidence="1 2">DSM 26989</strain>
    </source>
</reference>
<accession>A0A2N9QS87</accession>
<dbReference type="PROSITE" id="PS51257">
    <property type="entry name" value="PROKAR_LIPOPROTEIN"/>
    <property type="match status" value="1"/>
</dbReference>
<dbReference type="GeneID" id="94030653"/>
<evidence type="ECO:0000313" key="2">
    <source>
        <dbReference type="Proteomes" id="UP000198427"/>
    </source>
</evidence>
<gene>
    <name evidence="1" type="ORF">SAMN06265364_11430</name>
</gene>
<comment type="caution">
    <text evidence="1">The sequence shown here is derived from an EMBL/GenBank/DDBJ whole genome shotgun (WGS) entry which is preliminary data.</text>
</comment>
<dbReference type="KEGG" id="pje:CRM71_15205"/>
<dbReference type="OrthoDB" id="1070882at2"/>
<dbReference type="AlphaFoldDB" id="A0A2N9QS87"/>